<organism evidence="1 2">
    <name type="scientific">Nitrobacter winogradskyi</name>
    <name type="common">Nitrobacter agilis</name>
    <dbReference type="NCBI Taxonomy" id="913"/>
    <lineage>
        <taxon>Bacteria</taxon>
        <taxon>Pseudomonadati</taxon>
        <taxon>Pseudomonadota</taxon>
        <taxon>Alphaproteobacteria</taxon>
        <taxon>Hyphomicrobiales</taxon>
        <taxon>Nitrobacteraceae</taxon>
        <taxon>Nitrobacter</taxon>
    </lineage>
</organism>
<proteinExistence type="predicted"/>
<dbReference type="EMBL" id="BJNF01000002">
    <property type="protein sequence ID" value="GEC14264.1"/>
    <property type="molecule type" value="Genomic_DNA"/>
</dbReference>
<dbReference type="Proteomes" id="UP000318825">
    <property type="component" value="Unassembled WGS sequence"/>
</dbReference>
<name>A0A4Y3W5I8_NITWI</name>
<evidence type="ECO:0000313" key="1">
    <source>
        <dbReference type="EMBL" id="GEC14264.1"/>
    </source>
</evidence>
<protein>
    <submittedName>
        <fullName evidence="1">Uncharacterized protein</fullName>
    </submittedName>
</protein>
<reference evidence="1 2" key="1">
    <citation type="submission" date="2019-06" db="EMBL/GenBank/DDBJ databases">
        <title>Whole genome shotgun sequence of Nitrobacter winogradskyi NBRC 14297.</title>
        <authorList>
            <person name="Hosoyama A."/>
            <person name="Uohara A."/>
            <person name="Ohji S."/>
            <person name="Ichikawa N."/>
        </authorList>
    </citation>
    <scope>NUCLEOTIDE SEQUENCE [LARGE SCALE GENOMIC DNA]</scope>
    <source>
        <strain evidence="1 2">NBRC 14297</strain>
    </source>
</reference>
<comment type="caution">
    <text evidence="1">The sequence shown here is derived from an EMBL/GenBank/DDBJ whole genome shotgun (WGS) entry which is preliminary data.</text>
</comment>
<gene>
    <name evidence="1" type="ORF">NWI01_01560</name>
</gene>
<dbReference type="AlphaFoldDB" id="A0A4Y3W5I8"/>
<dbReference type="RefSeq" id="WP_141381840.1">
    <property type="nucleotide sequence ID" value="NZ_BJNF01000002.1"/>
</dbReference>
<accession>A0A4Y3W5I8</accession>
<evidence type="ECO:0000313" key="2">
    <source>
        <dbReference type="Proteomes" id="UP000318825"/>
    </source>
</evidence>
<sequence length="62" mass="7404">MSFIKRDSKYDWRKYLTPDERALLEAADEAKARWQELNKSRAGIQNRATARAIYNIRRRAHP</sequence>